<gene>
    <name evidence="2" type="ORF">E2493_19760</name>
</gene>
<name>A0A4Y8ZNY2_9SPHN</name>
<reference evidence="2 3" key="1">
    <citation type="submission" date="2019-03" db="EMBL/GenBank/DDBJ databases">
        <title>Genome sequence of Sphingomonas sp. 17J27-24.</title>
        <authorList>
            <person name="Kim M."/>
            <person name="Maeng S."/>
            <person name="Sathiyaraj S."/>
        </authorList>
    </citation>
    <scope>NUCLEOTIDE SEQUENCE [LARGE SCALE GENOMIC DNA]</scope>
    <source>
        <strain evidence="2 3">17J27-24</strain>
    </source>
</reference>
<dbReference type="GO" id="GO:0005886">
    <property type="term" value="C:plasma membrane"/>
    <property type="evidence" value="ECO:0007669"/>
    <property type="project" value="TreeGrafter"/>
</dbReference>
<organism evidence="2 3">
    <name type="scientific">Sphingomonas parva</name>
    <dbReference type="NCBI Taxonomy" id="2555898"/>
    <lineage>
        <taxon>Bacteria</taxon>
        <taxon>Pseudomonadati</taxon>
        <taxon>Pseudomonadota</taxon>
        <taxon>Alphaproteobacteria</taxon>
        <taxon>Sphingomonadales</taxon>
        <taxon>Sphingomonadaceae</taxon>
        <taxon>Sphingomonas</taxon>
    </lineage>
</organism>
<dbReference type="OrthoDB" id="9812349at2"/>
<evidence type="ECO:0000256" key="1">
    <source>
        <dbReference type="SAM" id="Phobius"/>
    </source>
</evidence>
<keyword evidence="1" id="KW-1133">Transmembrane helix</keyword>
<evidence type="ECO:0000313" key="2">
    <source>
        <dbReference type="EMBL" id="TFI56519.1"/>
    </source>
</evidence>
<comment type="caution">
    <text evidence="2">The sequence shown here is derived from an EMBL/GenBank/DDBJ whole genome shotgun (WGS) entry which is preliminary data.</text>
</comment>
<keyword evidence="3" id="KW-1185">Reference proteome</keyword>
<dbReference type="PANTHER" id="PTHR34980">
    <property type="entry name" value="INNER MEMBRANE PROTEIN-RELATED-RELATED"/>
    <property type="match status" value="1"/>
</dbReference>
<dbReference type="AlphaFoldDB" id="A0A4Y8ZNY2"/>
<keyword evidence="1" id="KW-0812">Transmembrane</keyword>
<feature type="transmembrane region" description="Helical" evidence="1">
    <location>
        <begin position="53"/>
        <end position="77"/>
    </location>
</feature>
<feature type="transmembrane region" description="Helical" evidence="1">
    <location>
        <begin position="89"/>
        <end position="109"/>
    </location>
</feature>
<keyword evidence="1" id="KW-0472">Membrane</keyword>
<feature type="transmembrane region" description="Helical" evidence="1">
    <location>
        <begin position="24"/>
        <end position="47"/>
    </location>
</feature>
<dbReference type="Proteomes" id="UP000298213">
    <property type="component" value="Unassembled WGS sequence"/>
</dbReference>
<evidence type="ECO:0000313" key="3">
    <source>
        <dbReference type="Proteomes" id="UP000298213"/>
    </source>
</evidence>
<sequence>MSNVLLRPWRRAIQLSGRATRTEYWLFIVQLIAVYFLWAMLVGALAALFQTPLLSAILGILTLLYMMFAFVASITAAVRRLHDHDKTGWLYLITFVPLFGWIFYLIMMLTPGTKGENGYGYDPREGEQPAAEAVASVFS</sequence>
<dbReference type="InterPro" id="IPR008523">
    <property type="entry name" value="DUF805"/>
</dbReference>
<dbReference type="Pfam" id="PF05656">
    <property type="entry name" value="DUF805"/>
    <property type="match status" value="1"/>
</dbReference>
<accession>A0A4Y8ZNY2</accession>
<dbReference type="EMBL" id="SPDV01000070">
    <property type="protein sequence ID" value="TFI56519.1"/>
    <property type="molecule type" value="Genomic_DNA"/>
</dbReference>
<dbReference type="RefSeq" id="WP_135090329.1">
    <property type="nucleotide sequence ID" value="NZ_SPDV01000070.1"/>
</dbReference>
<proteinExistence type="predicted"/>
<protein>
    <submittedName>
        <fullName evidence="2">DUF805 domain-containing protein</fullName>
    </submittedName>
</protein>